<organism evidence="12 13">
    <name type="scientific">Theileria orientalis strain Shintoku</name>
    <dbReference type="NCBI Taxonomy" id="869250"/>
    <lineage>
        <taxon>Eukaryota</taxon>
        <taxon>Sar</taxon>
        <taxon>Alveolata</taxon>
        <taxon>Apicomplexa</taxon>
        <taxon>Aconoidasida</taxon>
        <taxon>Piroplasmida</taxon>
        <taxon>Theileriidae</taxon>
        <taxon>Theileria</taxon>
    </lineage>
</organism>
<keyword evidence="6 11" id="KW-0808">Transferase</keyword>
<dbReference type="RefSeq" id="XP_009691636.1">
    <property type="nucleotide sequence ID" value="XM_009693341.1"/>
</dbReference>
<feature type="transmembrane region" description="Helical" evidence="11">
    <location>
        <begin position="7"/>
        <end position="28"/>
    </location>
</feature>
<keyword evidence="9 11" id="KW-1133">Transmembrane helix</keyword>
<evidence type="ECO:0000256" key="1">
    <source>
        <dbReference type="ARBA" id="ARBA00004477"/>
    </source>
</evidence>
<sequence length="606" mass="70141">MRKNSGILRVVLTCVVLRAILVTYTLYISNFPKLAVPRYQYNLNFLNLKGVNDHDDAQDEEVHSVKSRSYLTGEYKFPVTTFFGFFKNARKDLDGGNEFEKLNRNWLKLIPFTSWDAERFLHSSLNNLVYTSMDSCAFFPFFPLIIKLVAKLGLYVASKFTHVGNVEEVLVLTLVGVVLNNVLCVLNCVLVYLIIVKMLSFRAFTYVKNSNKKLTKFKLASYEIERIGYFSCFAYNVSPGFIFTTAVYTEPVYSILNYSVILLFLKSHEAKLGIFRELLVVLLIFISCFIRSNSTLLIVPLFFYTLNTCPLVSYIYKKCGMTKKDFGKLKRTNSLFKLAICTLVHWFKSFLYLLTIMVPFILIQLYGYLLYCDKLNLKEFAALSRFDKYLLGLFKSIISVMNIKPSSSGSGSGSEYVFTNFKSLFNKLEDDYERPWCNWRLPSVYKYVQKRYWGVKLFYSFSSVENAVHLLYTLPTIVVIIMYIHQAAVYYCNLCKEALSTTTGHTRRRGVGTFIKLMAVYNALNTCEFWLLIHLIITMSSFLLFSHVQILFRQSLCLIQYLLQFSIVINNIYSNKFRGVSTAIFLYHITLCFVGIILFSNFIGWT</sequence>
<dbReference type="KEGG" id="tot:TOT_030000934"/>
<evidence type="ECO:0000313" key="13">
    <source>
        <dbReference type="Proteomes" id="UP000003786"/>
    </source>
</evidence>
<keyword evidence="8 11" id="KW-0256">Endoplasmic reticulum</keyword>
<keyword evidence="10 11" id="KW-0472">Membrane</keyword>
<reference evidence="12 13" key="1">
    <citation type="journal article" date="2012" name="MBio">
        <title>Comparative genome analysis of three eukaryotic parasites with differing abilities to transform leukocytes reveals key mediators of Theileria-induced leukocyte transformation.</title>
        <authorList>
            <person name="Hayashida K."/>
            <person name="Hara Y."/>
            <person name="Abe T."/>
            <person name="Yamasaki C."/>
            <person name="Toyoda A."/>
            <person name="Kosuge T."/>
            <person name="Suzuki Y."/>
            <person name="Sato Y."/>
            <person name="Kawashima S."/>
            <person name="Katayama T."/>
            <person name="Wakaguri H."/>
            <person name="Inoue N."/>
            <person name="Homma K."/>
            <person name="Tada-Umezaki M."/>
            <person name="Yagi Y."/>
            <person name="Fujii Y."/>
            <person name="Habara T."/>
            <person name="Kanehisa M."/>
            <person name="Watanabe H."/>
            <person name="Ito K."/>
            <person name="Gojobori T."/>
            <person name="Sugawara H."/>
            <person name="Imanishi T."/>
            <person name="Weir W."/>
            <person name="Gardner M."/>
            <person name="Pain A."/>
            <person name="Shiels B."/>
            <person name="Hattori M."/>
            <person name="Nene V."/>
            <person name="Sugimoto C."/>
        </authorList>
    </citation>
    <scope>NUCLEOTIDE SEQUENCE [LARGE SCALE GENOMIC DNA]</scope>
    <source>
        <strain evidence="12 13">Shintoku</strain>
    </source>
</reference>
<evidence type="ECO:0000256" key="9">
    <source>
        <dbReference type="ARBA" id="ARBA00022989"/>
    </source>
</evidence>
<dbReference type="OrthoDB" id="10252502at2759"/>
<comment type="similarity">
    <text evidence="3 11">Belongs to the PIGV family.</text>
</comment>
<dbReference type="GO" id="GO:0004376">
    <property type="term" value="F:GPI mannosyltransferase activity"/>
    <property type="evidence" value="ECO:0007669"/>
    <property type="project" value="InterPro"/>
</dbReference>
<dbReference type="GO" id="GO:0006506">
    <property type="term" value="P:GPI anchor biosynthetic process"/>
    <property type="evidence" value="ECO:0007669"/>
    <property type="project" value="UniProtKB-UniPathway"/>
</dbReference>
<dbReference type="VEuPathDB" id="PiroplasmaDB:TOT_030000934"/>
<evidence type="ECO:0000256" key="5">
    <source>
        <dbReference type="ARBA" id="ARBA00022676"/>
    </source>
</evidence>
<proteinExistence type="inferred from homology"/>
<evidence type="ECO:0000256" key="10">
    <source>
        <dbReference type="ARBA" id="ARBA00023136"/>
    </source>
</evidence>
<dbReference type="GeneID" id="20716071"/>
<dbReference type="EC" id="2.4.1.-" evidence="11"/>
<keyword evidence="5 11" id="KW-0328">Glycosyltransferase</keyword>
<feature type="transmembrane region" description="Helical" evidence="11">
    <location>
        <begin position="470"/>
        <end position="493"/>
    </location>
</feature>
<dbReference type="GO" id="GO:0000009">
    <property type="term" value="F:alpha-1,6-mannosyltransferase activity"/>
    <property type="evidence" value="ECO:0007669"/>
    <property type="project" value="InterPro"/>
</dbReference>
<dbReference type="eggNOG" id="KOG2647">
    <property type="taxonomic scope" value="Eukaryota"/>
</dbReference>
<dbReference type="AlphaFoldDB" id="J4D9E9"/>
<evidence type="ECO:0000256" key="4">
    <source>
        <dbReference type="ARBA" id="ARBA00022502"/>
    </source>
</evidence>
<feature type="transmembrane region" description="Helical" evidence="11">
    <location>
        <begin position="241"/>
        <end position="265"/>
    </location>
</feature>
<dbReference type="PANTHER" id="PTHR12468">
    <property type="entry name" value="GPI MANNOSYLTRANSFERASE 2"/>
    <property type="match status" value="1"/>
</dbReference>
<dbReference type="InterPro" id="IPR007315">
    <property type="entry name" value="PIG-V/Gpi18"/>
</dbReference>
<evidence type="ECO:0000313" key="12">
    <source>
        <dbReference type="EMBL" id="BAM41335.1"/>
    </source>
</evidence>
<keyword evidence="7 11" id="KW-0812">Transmembrane</keyword>
<dbReference type="STRING" id="869250.J4D9E9"/>
<accession>J4D9E9</accession>
<feature type="transmembrane region" description="Helical" evidence="11">
    <location>
        <begin position="137"/>
        <end position="157"/>
    </location>
</feature>
<dbReference type="UniPathway" id="UPA00196"/>
<evidence type="ECO:0000256" key="11">
    <source>
        <dbReference type="RuleBase" id="RU363112"/>
    </source>
</evidence>
<dbReference type="EMBL" id="AP011948">
    <property type="protein sequence ID" value="BAM41335.1"/>
    <property type="molecule type" value="Genomic_DNA"/>
</dbReference>
<dbReference type="Proteomes" id="UP000003786">
    <property type="component" value="Chromosome 3"/>
</dbReference>
<gene>
    <name evidence="12" type="ORF">TOT_030000934</name>
</gene>
<dbReference type="Pfam" id="PF04188">
    <property type="entry name" value="Mannosyl_trans2"/>
    <property type="match status" value="1"/>
</dbReference>
<evidence type="ECO:0000256" key="8">
    <source>
        <dbReference type="ARBA" id="ARBA00022824"/>
    </source>
</evidence>
<name>J4D9E9_THEOR</name>
<dbReference type="GO" id="GO:0005789">
    <property type="term" value="C:endoplasmic reticulum membrane"/>
    <property type="evidence" value="ECO:0007669"/>
    <property type="project" value="UniProtKB-SubCell"/>
</dbReference>
<evidence type="ECO:0000256" key="3">
    <source>
        <dbReference type="ARBA" id="ARBA00008698"/>
    </source>
</evidence>
<feature type="transmembrane region" description="Helical" evidence="11">
    <location>
        <begin position="585"/>
        <end position="605"/>
    </location>
</feature>
<comment type="pathway">
    <text evidence="2 11">Glycolipid biosynthesis; glycosylphosphatidylinositol-anchor biosynthesis.</text>
</comment>
<keyword evidence="13" id="KW-1185">Reference proteome</keyword>
<feature type="transmembrane region" description="Helical" evidence="11">
    <location>
        <begin position="274"/>
        <end position="292"/>
    </location>
</feature>
<comment type="subcellular location">
    <subcellularLocation>
        <location evidence="1 11">Endoplasmic reticulum membrane</location>
        <topology evidence="1 11">Multi-pass membrane protein</topology>
    </subcellularLocation>
</comment>
<feature type="transmembrane region" description="Helical" evidence="11">
    <location>
        <begin position="169"/>
        <end position="195"/>
    </location>
</feature>
<evidence type="ECO:0000256" key="6">
    <source>
        <dbReference type="ARBA" id="ARBA00022679"/>
    </source>
</evidence>
<feature type="transmembrane region" description="Helical" evidence="11">
    <location>
        <begin position="298"/>
        <end position="316"/>
    </location>
</feature>
<comment type="function">
    <text evidence="11">Mannosyltransferase involved in glycosylphosphatidylinositol-anchor biosynthesis.</text>
</comment>
<protein>
    <recommendedName>
        <fullName evidence="11">GPI mannosyltransferase 2</fullName>
        <ecNumber evidence="11">2.4.1.-</ecNumber>
    </recommendedName>
</protein>
<feature type="transmembrane region" description="Helical" evidence="11">
    <location>
        <begin position="514"/>
        <end position="545"/>
    </location>
</feature>
<dbReference type="PANTHER" id="PTHR12468:SF2">
    <property type="entry name" value="GPI MANNOSYLTRANSFERASE 2"/>
    <property type="match status" value="1"/>
</dbReference>
<dbReference type="GO" id="GO:0031501">
    <property type="term" value="C:mannosyltransferase complex"/>
    <property type="evidence" value="ECO:0007669"/>
    <property type="project" value="TreeGrafter"/>
</dbReference>
<feature type="transmembrane region" description="Helical" evidence="11">
    <location>
        <begin position="336"/>
        <end position="369"/>
    </location>
</feature>
<evidence type="ECO:0000256" key="2">
    <source>
        <dbReference type="ARBA" id="ARBA00004687"/>
    </source>
</evidence>
<keyword evidence="4 11" id="KW-0337">GPI-anchor biosynthesis</keyword>
<evidence type="ECO:0000256" key="7">
    <source>
        <dbReference type="ARBA" id="ARBA00022692"/>
    </source>
</evidence>